<proteinExistence type="predicted"/>
<dbReference type="Gene3D" id="1.20.1720.10">
    <property type="entry name" value="Multidrug resistance protein D"/>
    <property type="match status" value="1"/>
</dbReference>
<evidence type="ECO:0000313" key="7">
    <source>
        <dbReference type="EMBL" id="MBM7413865.1"/>
    </source>
</evidence>
<evidence type="ECO:0000256" key="4">
    <source>
        <dbReference type="ARBA" id="ARBA00023136"/>
    </source>
</evidence>
<feature type="transmembrane region" description="Helical" evidence="5">
    <location>
        <begin position="201"/>
        <end position="219"/>
    </location>
</feature>
<accession>A0ABS2KPG6</accession>
<reference evidence="7 8" key="1">
    <citation type="submission" date="2021-01" db="EMBL/GenBank/DDBJ databases">
        <title>Genomics of switchgrass bacterial isolates.</title>
        <authorList>
            <person name="Shade A."/>
        </authorList>
    </citation>
    <scope>NUCLEOTIDE SEQUENCE [LARGE SCALE GENOMIC DNA]</scope>
    <source>
        <strain evidence="7 8">PvP111</strain>
    </source>
</reference>
<dbReference type="PANTHER" id="PTHR42718:SF49">
    <property type="entry name" value="EXPORT PROTEIN"/>
    <property type="match status" value="1"/>
</dbReference>
<dbReference type="SUPFAM" id="SSF103473">
    <property type="entry name" value="MFS general substrate transporter"/>
    <property type="match status" value="1"/>
</dbReference>
<evidence type="ECO:0000256" key="2">
    <source>
        <dbReference type="ARBA" id="ARBA00022692"/>
    </source>
</evidence>
<feature type="transmembrane region" description="Helical" evidence="5">
    <location>
        <begin position="432"/>
        <end position="451"/>
    </location>
</feature>
<feature type="transmembrane region" description="Helical" evidence="5">
    <location>
        <begin position="299"/>
        <end position="320"/>
    </location>
</feature>
<feature type="transmembrane region" description="Helical" evidence="5">
    <location>
        <begin position="141"/>
        <end position="158"/>
    </location>
</feature>
<dbReference type="InterPro" id="IPR036259">
    <property type="entry name" value="MFS_trans_sf"/>
</dbReference>
<organism evidence="7 8">
    <name type="scientific">Rhodococcoides corynebacterioides</name>
    <dbReference type="NCBI Taxonomy" id="53972"/>
    <lineage>
        <taxon>Bacteria</taxon>
        <taxon>Bacillati</taxon>
        <taxon>Actinomycetota</taxon>
        <taxon>Actinomycetes</taxon>
        <taxon>Mycobacteriales</taxon>
        <taxon>Nocardiaceae</taxon>
        <taxon>Rhodococcoides</taxon>
    </lineage>
</organism>
<keyword evidence="2 5" id="KW-0812">Transmembrane</keyword>
<evidence type="ECO:0000313" key="8">
    <source>
        <dbReference type="Proteomes" id="UP000703038"/>
    </source>
</evidence>
<feature type="transmembrane region" description="Helical" evidence="5">
    <location>
        <begin position="170"/>
        <end position="189"/>
    </location>
</feature>
<feature type="transmembrane region" description="Helical" evidence="5">
    <location>
        <begin position="50"/>
        <end position="71"/>
    </location>
</feature>
<sequence length="457" mass="45403">MTQQRSAPPLARPLPVAAFGTLLALAAFTFPLATIGSTAATLGSDASGRTWILSSMSIGLSAALLVSGALADDIGRRRTFVLGLVVLALASAVCAAAPSTLVFVLARVVQGIGAGAVLASSLGVIAHAFEPGPLRARASGVWGAAVGAGITLGPLLSATSDRLATWRAGYWLLTALTLVAAVVARRLLAESRTETPRGLDLIGAIALSGGLSALLAALVEGRGGWTRPVPLVLLAVAALLLAGFVLHERRTASPMLDLTLLRQPAFLAATVAALATGAGVIALMSYMAGFVGATFGLDALHSALLLFGWSATSVITALLARRIPASVSGRTQLALGLVGVAVGMGLLLGLSETSSPLRLVPGLVLAGAATGIVNAALGREAVASVPAGRAAMGSGANNTARYLGSAIGVTVVSVVVLSAGTTPSAVFDGWNHAVIVVIAITALGAAVVAATRPSAGR</sequence>
<evidence type="ECO:0000256" key="1">
    <source>
        <dbReference type="ARBA" id="ARBA00004651"/>
    </source>
</evidence>
<feature type="domain" description="Major facilitator superfamily (MFS) profile" evidence="6">
    <location>
        <begin position="13"/>
        <end position="456"/>
    </location>
</feature>
<feature type="transmembrane region" description="Helical" evidence="5">
    <location>
        <begin position="399"/>
        <end position="420"/>
    </location>
</feature>
<dbReference type="PROSITE" id="PS50850">
    <property type="entry name" value="MFS"/>
    <property type="match status" value="1"/>
</dbReference>
<feature type="transmembrane region" description="Helical" evidence="5">
    <location>
        <begin position="80"/>
        <end position="106"/>
    </location>
</feature>
<keyword evidence="3 5" id="KW-1133">Transmembrane helix</keyword>
<feature type="transmembrane region" description="Helical" evidence="5">
    <location>
        <begin position="112"/>
        <end position="129"/>
    </location>
</feature>
<dbReference type="Gene3D" id="1.20.1250.20">
    <property type="entry name" value="MFS general substrate transporter like domains"/>
    <property type="match status" value="1"/>
</dbReference>
<evidence type="ECO:0000256" key="5">
    <source>
        <dbReference type="SAM" id="Phobius"/>
    </source>
</evidence>
<protein>
    <submittedName>
        <fullName evidence="7">MFS family permease</fullName>
    </submittedName>
</protein>
<keyword evidence="4 5" id="KW-0472">Membrane</keyword>
<dbReference type="InterPro" id="IPR020846">
    <property type="entry name" value="MFS_dom"/>
</dbReference>
<evidence type="ECO:0000256" key="3">
    <source>
        <dbReference type="ARBA" id="ARBA00022989"/>
    </source>
</evidence>
<feature type="transmembrane region" description="Helical" evidence="5">
    <location>
        <begin position="357"/>
        <end position="378"/>
    </location>
</feature>
<feature type="transmembrane region" description="Helical" evidence="5">
    <location>
        <begin position="225"/>
        <end position="246"/>
    </location>
</feature>
<dbReference type="InterPro" id="IPR011701">
    <property type="entry name" value="MFS"/>
</dbReference>
<evidence type="ECO:0000259" key="6">
    <source>
        <dbReference type="PROSITE" id="PS50850"/>
    </source>
</evidence>
<feature type="transmembrane region" description="Helical" evidence="5">
    <location>
        <begin position="332"/>
        <end position="351"/>
    </location>
</feature>
<comment type="subcellular location">
    <subcellularLocation>
        <location evidence="1">Cell membrane</location>
        <topology evidence="1">Multi-pass membrane protein</topology>
    </subcellularLocation>
</comment>
<dbReference type="EMBL" id="JAFBBK010000001">
    <property type="protein sequence ID" value="MBM7413865.1"/>
    <property type="molecule type" value="Genomic_DNA"/>
</dbReference>
<gene>
    <name evidence="7" type="ORF">JOE42_000598</name>
</gene>
<dbReference type="PANTHER" id="PTHR42718">
    <property type="entry name" value="MAJOR FACILITATOR SUPERFAMILY MULTIDRUG TRANSPORTER MFSC"/>
    <property type="match status" value="1"/>
</dbReference>
<keyword evidence="8" id="KW-1185">Reference proteome</keyword>
<dbReference type="Proteomes" id="UP000703038">
    <property type="component" value="Unassembled WGS sequence"/>
</dbReference>
<name>A0ABS2KPG6_9NOCA</name>
<comment type="caution">
    <text evidence="7">The sequence shown here is derived from an EMBL/GenBank/DDBJ whole genome shotgun (WGS) entry which is preliminary data.</text>
</comment>
<dbReference type="RefSeq" id="WP_204866582.1">
    <property type="nucleotide sequence ID" value="NZ_JAFBBK010000001.1"/>
</dbReference>
<feature type="transmembrane region" description="Helical" evidence="5">
    <location>
        <begin position="266"/>
        <end position="287"/>
    </location>
</feature>
<dbReference type="Pfam" id="PF07690">
    <property type="entry name" value="MFS_1"/>
    <property type="match status" value="1"/>
</dbReference>